<keyword evidence="2" id="KW-0193">Cuticle</keyword>
<sequence length="458" mass="50999">MLKRSCSFSQPLVECGNEFIRFSVKTVRPFRGKVFVKGQHGNSDCNRNYSETDSTNTFHSHETANSAIQKRNDSLDEPAFMSSSQPLPKIIQGASLLSKAESNPEAIRMTSTIHDYRFVTTKPHTSRHFDTASTTPHCPPCPICRDELKIDEEGENNDGIADLLIRFGNCNVKYEQQTEPRAMIVSLTVIVSFHQNLLTKLDRAFRIQCAYMEGSETIDTDLSVSMPPSIDVESKINTPQCIYQVKSSSGKVITNARVGELIEHKWICQSPFKGVHAMLVRNCYAESNDNFKVSVIDDNGCTLDPYILPNLEYASDLLSVKVQAPVFKFPDRSDIGFRCDVLICLRGQQDCELITIIGIGLEVIKPPKCANNKRRRRELSNISRESLILRTPRINIIDLDDDDQGVGSEQIILNPSLSGKSLRYCLTVTQFACIIASATFLITTTATLVGASIINSSS</sequence>
<evidence type="ECO:0000256" key="7">
    <source>
        <dbReference type="ARBA" id="ARBA00023136"/>
    </source>
</evidence>
<dbReference type="InterPro" id="IPR057475">
    <property type="entry name" value="CUT_C"/>
</dbReference>
<dbReference type="GO" id="GO:0042302">
    <property type="term" value="F:structural constituent of cuticle"/>
    <property type="evidence" value="ECO:0007669"/>
    <property type="project" value="UniProtKB-KW"/>
</dbReference>
<dbReference type="PROSITE" id="PS51034">
    <property type="entry name" value="ZP_2"/>
    <property type="match status" value="1"/>
</dbReference>
<keyword evidence="4 9" id="KW-0812">Transmembrane</keyword>
<dbReference type="Gene3D" id="2.60.40.4100">
    <property type="entry name" value="Zona pellucida, ZP-C domain"/>
    <property type="match status" value="1"/>
</dbReference>
<keyword evidence="7 9" id="KW-0472">Membrane</keyword>
<dbReference type="WBParaSite" id="BPAG_0000060901-mRNA-1">
    <property type="protein sequence ID" value="BPAG_0000060901-mRNA-1"/>
    <property type="gene ID" value="BPAG_0000060901"/>
</dbReference>
<protein>
    <submittedName>
        <fullName evidence="13">ZP domain-containing protein</fullName>
    </submittedName>
</protein>
<dbReference type="Pfam" id="PF25057">
    <property type="entry name" value="CUT_N"/>
    <property type="match status" value="2"/>
</dbReference>
<keyword evidence="5" id="KW-0732">Signal</keyword>
<keyword evidence="3" id="KW-1003">Cell membrane</keyword>
<dbReference type="GO" id="GO:0005886">
    <property type="term" value="C:plasma membrane"/>
    <property type="evidence" value="ECO:0007669"/>
    <property type="project" value="UniProtKB-SubCell"/>
</dbReference>
<keyword evidence="12" id="KW-1185">Reference proteome</keyword>
<evidence type="ECO:0000256" key="3">
    <source>
        <dbReference type="ARBA" id="ARBA00022475"/>
    </source>
</evidence>
<feature type="region of interest" description="Disordered" evidence="8">
    <location>
        <begin position="46"/>
        <end position="68"/>
    </location>
</feature>
<dbReference type="Proteomes" id="UP000278627">
    <property type="component" value="Unassembled WGS sequence"/>
</dbReference>
<evidence type="ECO:0000313" key="12">
    <source>
        <dbReference type="Proteomes" id="UP000278627"/>
    </source>
</evidence>
<organism evidence="13">
    <name type="scientific">Brugia pahangi</name>
    <name type="common">Filarial nematode worm</name>
    <dbReference type="NCBI Taxonomy" id="6280"/>
    <lineage>
        <taxon>Eukaryota</taxon>
        <taxon>Metazoa</taxon>
        <taxon>Ecdysozoa</taxon>
        <taxon>Nematoda</taxon>
        <taxon>Chromadorea</taxon>
        <taxon>Rhabditida</taxon>
        <taxon>Spirurina</taxon>
        <taxon>Spiruromorpha</taxon>
        <taxon>Filarioidea</taxon>
        <taxon>Onchocercidae</taxon>
        <taxon>Brugia</taxon>
    </lineage>
</organism>
<dbReference type="SMART" id="SM00241">
    <property type="entry name" value="ZP"/>
    <property type="match status" value="1"/>
</dbReference>
<dbReference type="InterPro" id="IPR001507">
    <property type="entry name" value="ZP_dom"/>
</dbReference>
<evidence type="ECO:0000313" key="13">
    <source>
        <dbReference type="WBParaSite" id="BPAG_0000060901-mRNA-1"/>
    </source>
</evidence>
<dbReference type="AlphaFoldDB" id="A0A0N4SY22"/>
<dbReference type="InterPro" id="IPR056953">
    <property type="entry name" value="CUT_N"/>
</dbReference>
<evidence type="ECO:0000256" key="2">
    <source>
        <dbReference type="ARBA" id="ARBA00022460"/>
    </source>
</evidence>
<evidence type="ECO:0000256" key="4">
    <source>
        <dbReference type="ARBA" id="ARBA00022692"/>
    </source>
</evidence>
<feature type="transmembrane region" description="Helical" evidence="9">
    <location>
        <begin position="428"/>
        <end position="454"/>
    </location>
</feature>
<proteinExistence type="predicted"/>
<dbReference type="InterPro" id="IPR042235">
    <property type="entry name" value="ZP-C_dom"/>
</dbReference>
<dbReference type="STRING" id="6280.A0A0N4SY22"/>
<evidence type="ECO:0000256" key="6">
    <source>
        <dbReference type="ARBA" id="ARBA00022989"/>
    </source>
</evidence>
<evidence type="ECO:0000259" key="10">
    <source>
        <dbReference type="PROSITE" id="PS51034"/>
    </source>
</evidence>
<dbReference type="EMBL" id="UZAD01000030">
    <property type="protein sequence ID" value="VDN81796.1"/>
    <property type="molecule type" value="Genomic_DNA"/>
</dbReference>
<reference evidence="11 12" key="2">
    <citation type="submission" date="2018-11" db="EMBL/GenBank/DDBJ databases">
        <authorList>
            <consortium name="Pathogen Informatics"/>
        </authorList>
    </citation>
    <scope>NUCLEOTIDE SEQUENCE [LARGE SCALE GENOMIC DNA]</scope>
</reference>
<dbReference type="InterPro" id="IPR051962">
    <property type="entry name" value="Cuticlin"/>
</dbReference>
<feature type="domain" description="ZP" evidence="10">
    <location>
        <begin position="14"/>
        <end position="358"/>
    </location>
</feature>
<evidence type="ECO:0000256" key="9">
    <source>
        <dbReference type="SAM" id="Phobius"/>
    </source>
</evidence>
<dbReference type="PANTHER" id="PTHR22907">
    <property type="entry name" value="GH04558P"/>
    <property type="match status" value="1"/>
</dbReference>
<evidence type="ECO:0000256" key="1">
    <source>
        <dbReference type="ARBA" id="ARBA00004251"/>
    </source>
</evidence>
<evidence type="ECO:0000256" key="8">
    <source>
        <dbReference type="SAM" id="MobiDB-lite"/>
    </source>
</evidence>
<gene>
    <name evidence="11" type="ORF">BPAG_LOCUS610</name>
</gene>
<evidence type="ECO:0000256" key="5">
    <source>
        <dbReference type="ARBA" id="ARBA00022729"/>
    </source>
</evidence>
<keyword evidence="6 9" id="KW-1133">Transmembrane helix</keyword>
<reference evidence="13" key="1">
    <citation type="submission" date="2017-02" db="UniProtKB">
        <authorList>
            <consortium name="WormBaseParasite"/>
        </authorList>
    </citation>
    <scope>IDENTIFICATION</scope>
</reference>
<name>A0A0N4SY22_BRUPA</name>
<dbReference type="Pfam" id="PF25301">
    <property type="entry name" value="CUT_C"/>
    <property type="match status" value="1"/>
</dbReference>
<accession>A0A0N4SY22</accession>
<comment type="subcellular location">
    <subcellularLocation>
        <location evidence="1">Cell membrane</location>
        <topology evidence="1">Single-pass type I membrane protein</topology>
    </subcellularLocation>
</comment>
<dbReference type="PANTHER" id="PTHR22907:SF54">
    <property type="entry name" value="GH04558P"/>
    <property type="match status" value="1"/>
</dbReference>
<evidence type="ECO:0000313" key="11">
    <source>
        <dbReference type="EMBL" id="VDN81796.1"/>
    </source>
</evidence>